<evidence type="ECO:0000313" key="2">
    <source>
        <dbReference type="Proteomes" id="UP000649739"/>
    </source>
</evidence>
<evidence type="ECO:0000313" key="1">
    <source>
        <dbReference type="EMBL" id="GGJ93874.1"/>
    </source>
</evidence>
<comment type="caution">
    <text evidence="1">The sequence shown here is derived from an EMBL/GenBank/DDBJ whole genome shotgun (WGS) entry which is preliminary data.</text>
</comment>
<protein>
    <submittedName>
        <fullName evidence="1">Uncharacterized protein</fullName>
    </submittedName>
</protein>
<accession>A0A8J3FAV3</accession>
<reference evidence="1" key="1">
    <citation type="journal article" date="2014" name="Int. J. Syst. Evol. Microbiol.">
        <title>Complete genome sequence of Corynebacterium casei LMG S-19264T (=DSM 44701T), isolated from a smear-ripened cheese.</title>
        <authorList>
            <consortium name="US DOE Joint Genome Institute (JGI-PGF)"/>
            <person name="Walter F."/>
            <person name="Albersmeier A."/>
            <person name="Kalinowski J."/>
            <person name="Ruckert C."/>
        </authorList>
    </citation>
    <scope>NUCLEOTIDE SEQUENCE</scope>
    <source>
        <strain evidence="1">JCM 3090</strain>
    </source>
</reference>
<organism evidence="1 2">
    <name type="scientific">Pilimelia anulata</name>
    <dbReference type="NCBI Taxonomy" id="53371"/>
    <lineage>
        <taxon>Bacteria</taxon>
        <taxon>Bacillati</taxon>
        <taxon>Actinomycetota</taxon>
        <taxon>Actinomycetes</taxon>
        <taxon>Micromonosporales</taxon>
        <taxon>Micromonosporaceae</taxon>
        <taxon>Pilimelia</taxon>
    </lineage>
</organism>
<dbReference type="EMBL" id="BMQB01000004">
    <property type="protein sequence ID" value="GGJ93874.1"/>
    <property type="molecule type" value="Genomic_DNA"/>
</dbReference>
<proteinExistence type="predicted"/>
<sequence length="59" mass="6711">MNFIRVRIIGTPADCATTVTRLRDVLAVVDISRFLPCRDRPGQVRVYLVAAETEREGHR</sequence>
<name>A0A8J3FAV3_9ACTN</name>
<keyword evidence="2" id="KW-1185">Reference proteome</keyword>
<dbReference type="AlphaFoldDB" id="A0A8J3FAV3"/>
<gene>
    <name evidence="1" type="ORF">GCM10010123_24670</name>
</gene>
<dbReference type="RefSeq" id="WP_189170217.1">
    <property type="nucleotide sequence ID" value="NZ_BMQB01000004.1"/>
</dbReference>
<dbReference type="Proteomes" id="UP000649739">
    <property type="component" value="Unassembled WGS sequence"/>
</dbReference>
<reference evidence="1" key="2">
    <citation type="submission" date="2020-09" db="EMBL/GenBank/DDBJ databases">
        <authorList>
            <person name="Sun Q."/>
            <person name="Ohkuma M."/>
        </authorList>
    </citation>
    <scope>NUCLEOTIDE SEQUENCE</scope>
    <source>
        <strain evidence="1">JCM 3090</strain>
    </source>
</reference>